<dbReference type="GO" id="GO:0035513">
    <property type="term" value="P:oxidative RNA demethylation"/>
    <property type="evidence" value="ECO:0007669"/>
    <property type="project" value="TreeGrafter"/>
</dbReference>
<accession>A0A7E5VPJ6</accession>
<evidence type="ECO:0000256" key="1">
    <source>
        <dbReference type="ARBA" id="ARBA00022723"/>
    </source>
</evidence>
<evidence type="ECO:0000313" key="8">
    <source>
        <dbReference type="RefSeq" id="XP_026730250.1"/>
    </source>
</evidence>
<protein>
    <submittedName>
        <fullName evidence="8">Nucleic acid dioxygenase ALKBH1</fullName>
    </submittedName>
</protein>
<keyword evidence="4 5" id="KW-0408">Iron</keyword>
<dbReference type="InterPro" id="IPR005123">
    <property type="entry name" value="Oxoglu/Fe-dep_dioxygenase_dom"/>
</dbReference>
<keyword evidence="3" id="KW-0560">Oxidoreductase</keyword>
<dbReference type="Proteomes" id="UP000322000">
    <property type="component" value="Chromosome 7"/>
</dbReference>
<dbReference type="InterPro" id="IPR037151">
    <property type="entry name" value="AlkB-like_sf"/>
</dbReference>
<dbReference type="GO" id="GO:0035515">
    <property type="term" value="F:oxidative RNA demethylase activity"/>
    <property type="evidence" value="ECO:0007669"/>
    <property type="project" value="TreeGrafter"/>
</dbReference>
<dbReference type="PANTHER" id="PTHR16557">
    <property type="entry name" value="ALKYLATED DNA REPAIR PROTEIN ALKB-RELATED"/>
    <property type="match status" value="1"/>
</dbReference>
<sequence length="335" mass="38969">MEEDQVSKTKQDQFMKVFKYYKSNKSKPVLQDVISVDECGSDKVTEFIPETLKEDPRVESLGLKSPKEWQIVTINRNPGLLFIRNPFTALGQRYWIRRCLQDYSKKPNRLNIDIDGYLQDWWTECFKLKKCDRTLQKKLRWATLGYHHDWDTKIYTEENKSPFPEDLAELSDVFAELLGYSDYKAEAAIVNYYHMNSTLSAHTDHSEVNLEAPLFSLSFGQSAIFLIGGKDKSVEPSAILLNSGDVVVMSEEARLCYHAVPKILPAPNSPWDAKDYDSISTTTSKFKYISRSEEIVTKMHENTDNESWYHFRNYIQESRINMNVRQVLNKKQNSL</sequence>
<evidence type="ECO:0000256" key="5">
    <source>
        <dbReference type="PIRSR" id="PIRSR604574-2"/>
    </source>
</evidence>
<evidence type="ECO:0000256" key="2">
    <source>
        <dbReference type="ARBA" id="ARBA00022964"/>
    </source>
</evidence>
<dbReference type="FunCoup" id="A0A7E5VPJ6">
    <property type="interactions" value="2469"/>
</dbReference>
<evidence type="ECO:0000256" key="4">
    <source>
        <dbReference type="ARBA" id="ARBA00023004"/>
    </source>
</evidence>
<dbReference type="PROSITE" id="PS51471">
    <property type="entry name" value="FE2OG_OXY"/>
    <property type="match status" value="1"/>
</dbReference>
<evidence type="ECO:0000256" key="3">
    <source>
        <dbReference type="ARBA" id="ARBA00023002"/>
    </source>
</evidence>
<evidence type="ECO:0000259" key="6">
    <source>
        <dbReference type="PROSITE" id="PS51471"/>
    </source>
</evidence>
<keyword evidence="2 8" id="KW-0223">Dioxygenase</keyword>
<dbReference type="KEGG" id="tnl:113495625"/>
<comment type="cofactor">
    <cofactor evidence="5">
        <name>Fe(2+)</name>
        <dbReference type="ChEBI" id="CHEBI:29033"/>
    </cofactor>
    <text evidence="5">Binds 1 Fe(2+) ion per subunit.</text>
</comment>
<dbReference type="GO" id="GO:0005634">
    <property type="term" value="C:nucleus"/>
    <property type="evidence" value="ECO:0007669"/>
    <property type="project" value="TreeGrafter"/>
</dbReference>
<organism evidence="7 8">
    <name type="scientific">Trichoplusia ni</name>
    <name type="common">Cabbage looper</name>
    <dbReference type="NCBI Taxonomy" id="7111"/>
    <lineage>
        <taxon>Eukaryota</taxon>
        <taxon>Metazoa</taxon>
        <taxon>Ecdysozoa</taxon>
        <taxon>Arthropoda</taxon>
        <taxon>Hexapoda</taxon>
        <taxon>Insecta</taxon>
        <taxon>Pterygota</taxon>
        <taxon>Neoptera</taxon>
        <taxon>Endopterygota</taxon>
        <taxon>Lepidoptera</taxon>
        <taxon>Glossata</taxon>
        <taxon>Ditrysia</taxon>
        <taxon>Noctuoidea</taxon>
        <taxon>Noctuidae</taxon>
        <taxon>Plusiinae</taxon>
        <taxon>Trichoplusia</taxon>
    </lineage>
</organism>
<dbReference type="Gene3D" id="2.60.120.590">
    <property type="entry name" value="Alpha-ketoglutarate-dependent dioxygenase AlkB-like"/>
    <property type="match status" value="1"/>
</dbReference>
<feature type="binding site" evidence="5">
    <location>
        <position position="204"/>
    </location>
    <ligand>
        <name>Fe cation</name>
        <dbReference type="ChEBI" id="CHEBI:24875"/>
        <note>catalytic</note>
    </ligand>
</feature>
<dbReference type="InterPro" id="IPR004574">
    <property type="entry name" value="Alkb"/>
</dbReference>
<feature type="domain" description="Fe2OG dioxygenase" evidence="6">
    <location>
        <begin position="184"/>
        <end position="328"/>
    </location>
</feature>
<dbReference type="PANTHER" id="PTHR16557:SF2">
    <property type="entry name" value="NUCLEIC ACID DIOXYGENASE ALKBH1"/>
    <property type="match status" value="1"/>
</dbReference>
<dbReference type="AlphaFoldDB" id="A0A7E5VPJ6"/>
<dbReference type="GeneID" id="113495625"/>
<dbReference type="GO" id="GO:0035516">
    <property type="term" value="F:broad specificity oxidative DNA demethylase activity"/>
    <property type="evidence" value="ECO:0007669"/>
    <property type="project" value="TreeGrafter"/>
</dbReference>
<dbReference type="InParanoid" id="A0A7E5VPJ6"/>
<dbReference type="Pfam" id="PF13532">
    <property type="entry name" value="2OG-FeII_Oxy_2"/>
    <property type="match status" value="1"/>
</dbReference>
<proteinExistence type="predicted"/>
<dbReference type="GO" id="GO:0005737">
    <property type="term" value="C:cytoplasm"/>
    <property type="evidence" value="ECO:0007669"/>
    <property type="project" value="TreeGrafter"/>
</dbReference>
<name>A0A7E5VPJ6_TRINI</name>
<dbReference type="SUPFAM" id="SSF51197">
    <property type="entry name" value="Clavaminate synthase-like"/>
    <property type="match status" value="1"/>
</dbReference>
<gene>
    <name evidence="8" type="primary">LOC113495625</name>
</gene>
<evidence type="ECO:0000313" key="7">
    <source>
        <dbReference type="Proteomes" id="UP000322000"/>
    </source>
</evidence>
<dbReference type="OrthoDB" id="6614653at2759"/>
<feature type="binding site" evidence="5">
    <location>
        <position position="258"/>
    </location>
    <ligand>
        <name>Fe cation</name>
        <dbReference type="ChEBI" id="CHEBI:24875"/>
        <note>catalytic</note>
    </ligand>
</feature>
<keyword evidence="7" id="KW-1185">Reference proteome</keyword>
<dbReference type="GO" id="GO:0008198">
    <property type="term" value="F:ferrous iron binding"/>
    <property type="evidence" value="ECO:0007669"/>
    <property type="project" value="TreeGrafter"/>
</dbReference>
<reference evidence="8" key="1">
    <citation type="submission" date="2025-08" db="UniProtKB">
        <authorList>
            <consortium name="RefSeq"/>
        </authorList>
    </citation>
    <scope>IDENTIFICATION</scope>
</reference>
<dbReference type="RefSeq" id="XP_026730250.1">
    <property type="nucleotide sequence ID" value="XM_026874449.1"/>
</dbReference>
<dbReference type="InterPro" id="IPR027450">
    <property type="entry name" value="AlkB-like"/>
</dbReference>
<feature type="binding site" evidence="5">
    <location>
        <position position="202"/>
    </location>
    <ligand>
        <name>Fe cation</name>
        <dbReference type="ChEBI" id="CHEBI:24875"/>
        <note>catalytic</note>
    </ligand>
</feature>
<keyword evidence="1 5" id="KW-0479">Metal-binding</keyword>
<dbReference type="CTD" id="2768870"/>